<proteinExistence type="predicted"/>
<dbReference type="InterPro" id="IPR001190">
    <property type="entry name" value="SRCR"/>
</dbReference>
<feature type="domain" description="SRCR" evidence="3">
    <location>
        <begin position="1"/>
        <end position="87"/>
    </location>
</feature>
<evidence type="ECO:0000256" key="2">
    <source>
        <dbReference type="PROSITE-ProRule" id="PRU00196"/>
    </source>
</evidence>
<organism evidence="4 5">
    <name type="scientific">Owenia fusiformis</name>
    <name type="common">Polychaete worm</name>
    <dbReference type="NCBI Taxonomy" id="6347"/>
    <lineage>
        <taxon>Eukaryota</taxon>
        <taxon>Metazoa</taxon>
        <taxon>Spiralia</taxon>
        <taxon>Lophotrochozoa</taxon>
        <taxon>Annelida</taxon>
        <taxon>Polychaeta</taxon>
        <taxon>Sedentaria</taxon>
        <taxon>Canalipalpata</taxon>
        <taxon>Sabellida</taxon>
        <taxon>Oweniida</taxon>
        <taxon>Oweniidae</taxon>
        <taxon>Owenia</taxon>
    </lineage>
</organism>
<evidence type="ECO:0000313" key="4">
    <source>
        <dbReference type="EMBL" id="CAH1776494.1"/>
    </source>
</evidence>
<feature type="non-terminal residue" evidence="4">
    <location>
        <position position="1"/>
    </location>
</feature>
<evidence type="ECO:0000256" key="1">
    <source>
        <dbReference type="ARBA" id="ARBA00023157"/>
    </source>
</evidence>
<dbReference type="PROSITE" id="PS50287">
    <property type="entry name" value="SRCR_2"/>
    <property type="match status" value="2"/>
</dbReference>
<dbReference type="PANTHER" id="PTHR48071:SF18">
    <property type="entry name" value="DELETED IN MALIGNANT BRAIN TUMORS 1 PROTEIN-RELATED"/>
    <property type="match status" value="1"/>
</dbReference>
<dbReference type="SUPFAM" id="SSF56487">
    <property type="entry name" value="SRCR-like"/>
    <property type="match status" value="2"/>
</dbReference>
<accession>A0A8S4N605</accession>
<evidence type="ECO:0000313" key="5">
    <source>
        <dbReference type="Proteomes" id="UP000749559"/>
    </source>
</evidence>
<feature type="disulfide bond" evidence="2">
    <location>
        <begin position="56"/>
        <end position="66"/>
    </location>
</feature>
<name>A0A8S4N605_OWEFU</name>
<dbReference type="GO" id="GO:0016020">
    <property type="term" value="C:membrane"/>
    <property type="evidence" value="ECO:0007669"/>
    <property type="project" value="InterPro"/>
</dbReference>
<evidence type="ECO:0000259" key="3">
    <source>
        <dbReference type="PROSITE" id="PS50287"/>
    </source>
</evidence>
<dbReference type="EMBL" id="CAIIXF020000002">
    <property type="protein sequence ID" value="CAH1776494.1"/>
    <property type="molecule type" value="Genomic_DNA"/>
</dbReference>
<sequence>QDGAWGKICGDEWTEIEAKVVCGQLGLPTTYVKAIRDSNPNYRNENNKFAIYLTRCTGAENRITECEIEQFDLNKHWCSRGAGVQCFANKPEYRLTKGPPFKLENGSSISLEGLVEVKVEGKDWTPVCGPNFQIKEAKLLCEQLLPESGLDEVKSFCYAIPKRAFQVTCPYDALSIDDCVEQFGLRKCEYQSYVRCIEPLHNKLERLGLTVFDVSEQPLSLYREIGDMFEQIQPFTPPFSSGMVLTKVAIDLNQTLENFEVTVEGSGMICYALSTVKKSMIRTVYGDPSNRKDMFNGKFKNCVPIGAQDPTTPATMCNYECTCDPGCEHYQLDISNKFQFPGSEFAIYK</sequence>
<dbReference type="Proteomes" id="UP000749559">
    <property type="component" value="Unassembled WGS sequence"/>
</dbReference>
<dbReference type="InterPro" id="IPR036772">
    <property type="entry name" value="SRCR-like_dom_sf"/>
</dbReference>
<gene>
    <name evidence="4" type="ORF">OFUS_LOCUS3666</name>
</gene>
<feature type="disulfide bond" evidence="2">
    <location>
        <begin position="169"/>
        <end position="179"/>
    </location>
</feature>
<dbReference type="SMART" id="SM00202">
    <property type="entry name" value="SR"/>
    <property type="match status" value="2"/>
</dbReference>
<dbReference type="Gene3D" id="3.10.250.10">
    <property type="entry name" value="SRCR-like domain"/>
    <property type="match status" value="2"/>
</dbReference>
<feature type="domain" description="SRCR" evidence="3">
    <location>
        <begin position="101"/>
        <end position="197"/>
    </location>
</feature>
<dbReference type="AlphaFoldDB" id="A0A8S4N605"/>
<keyword evidence="5" id="KW-1185">Reference proteome</keyword>
<keyword evidence="1 2" id="KW-1015">Disulfide bond</keyword>
<dbReference type="PANTHER" id="PTHR48071">
    <property type="entry name" value="SRCR DOMAIN-CONTAINING PROTEIN"/>
    <property type="match status" value="1"/>
</dbReference>
<protein>
    <recommendedName>
        <fullName evidence="3">SRCR domain-containing protein</fullName>
    </recommendedName>
</protein>
<comment type="caution">
    <text evidence="2">Lacks conserved residue(s) required for the propagation of feature annotation.</text>
</comment>
<feature type="non-terminal residue" evidence="4">
    <location>
        <position position="349"/>
    </location>
</feature>
<reference evidence="4" key="1">
    <citation type="submission" date="2022-03" db="EMBL/GenBank/DDBJ databases">
        <authorList>
            <person name="Martin C."/>
        </authorList>
    </citation>
    <scope>NUCLEOTIDE SEQUENCE</scope>
</reference>
<dbReference type="Pfam" id="PF00530">
    <property type="entry name" value="SRCR"/>
    <property type="match status" value="2"/>
</dbReference>
<comment type="caution">
    <text evidence="4">The sequence shown here is derived from an EMBL/GenBank/DDBJ whole genome shotgun (WGS) entry which is preliminary data.</text>
</comment>